<name>A0A5G2QW47_PIG</name>
<dbReference type="Ensembl" id="ENSSSCT00000085104.1">
    <property type="protein sequence ID" value="ENSSSCP00000069174.1"/>
    <property type="gene ID" value="ENSSSCG00000043289.1"/>
</dbReference>
<dbReference type="GeneTree" id="ENSGT01070000253916"/>
<sequence>MPKSGIAGSYGSSIFSFLRSLHTVFHSGCTNLPSHRQSRSVPFSPHPLQHLLFVDLLMMATLTSVRWYLIVVLIYISLIISDVEHLFMCLLAIHVSSLEKCLFSSFAHFSIELLVFLLLSCMSCLYILEIKSSSVASFATIFSHSVGCLFFFFFLWFPLLCKSCICDSDGYCLVPPGNSSRLCPGSNECLLPQEEQLKWRLPHLAPTFRRD</sequence>
<keyword evidence="1" id="KW-0472">Membrane</keyword>
<evidence type="ECO:0000313" key="3">
    <source>
        <dbReference type="Proteomes" id="UP000008227"/>
    </source>
</evidence>
<accession>A0A5G2QW47</accession>
<feature type="transmembrane region" description="Helical" evidence="1">
    <location>
        <begin position="135"/>
        <end position="157"/>
    </location>
</feature>
<feature type="transmembrane region" description="Helical" evidence="1">
    <location>
        <begin position="105"/>
        <end position="128"/>
    </location>
</feature>
<dbReference type="Bgee" id="ENSSSCG00000043289">
    <property type="expression patterns" value="Expressed in stomach and 2 other cell types or tissues"/>
</dbReference>
<dbReference type="InParanoid" id="A0A5G2QW47"/>
<keyword evidence="1" id="KW-1133">Transmembrane helix</keyword>
<evidence type="ECO:0000256" key="1">
    <source>
        <dbReference type="SAM" id="Phobius"/>
    </source>
</evidence>
<dbReference type="Proteomes" id="UP000008227">
    <property type="component" value="Chromosome 3"/>
</dbReference>
<reference evidence="2" key="4">
    <citation type="submission" date="2025-09" db="UniProtKB">
        <authorList>
            <consortium name="Ensembl"/>
        </authorList>
    </citation>
    <scope>IDENTIFICATION</scope>
</reference>
<dbReference type="AlphaFoldDB" id="A0A5G2QW47"/>
<proteinExistence type="predicted"/>
<protein>
    <submittedName>
        <fullName evidence="2">Uncharacterized protein</fullName>
    </submittedName>
</protein>
<reference evidence="3" key="1">
    <citation type="submission" date="2009-11" db="EMBL/GenBank/DDBJ databases">
        <authorList>
            <consortium name="Porcine genome sequencing project"/>
        </authorList>
    </citation>
    <scope>NUCLEOTIDE SEQUENCE [LARGE SCALE GENOMIC DNA]</scope>
    <source>
        <strain evidence="3">Duroc</strain>
    </source>
</reference>
<organism evidence="2 3">
    <name type="scientific">Sus scrofa</name>
    <name type="common">Pig</name>
    <dbReference type="NCBI Taxonomy" id="9823"/>
    <lineage>
        <taxon>Eukaryota</taxon>
        <taxon>Metazoa</taxon>
        <taxon>Chordata</taxon>
        <taxon>Craniata</taxon>
        <taxon>Vertebrata</taxon>
        <taxon>Euteleostomi</taxon>
        <taxon>Mammalia</taxon>
        <taxon>Eutheria</taxon>
        <taxon>Laurasiatheria</taxon>
        <taxon>Artiodactyla</taxon>
        <taxon>Suina</taxon>
        <taxon>Suidae</taxon>
        <taxon>Sus</taxon>
    </lineage>
</organism>
<reference evidence="2" key="3">
    <citation type="submission" date="2025-08" db="UniProtKB">
        <authorList>
            <consortium name="Ensembl"/>
        </authorList>
    </citation>
    <scope>IDENTIFICATION</scope>
</reference>
<keyword evidence="1" id="KW-0812">Transmembrane</keyword>
<feature type="transmembrane region" description="Helical" evidence="1">
    <location>
        <begin position="67"/>
        <end position="93"/>
    </location>
</feature>
<reference evidence="2" key="2">
    <citation type="journal article" date="2020" name="Gigascience">
        <title>An improved pig reference genome sequence to enable pig genetics and genomics research.</title>
        <authorList>
            <person name="Warr A."/>
            <person name="Affara N."/>
            <person name="Aken B."/>
            <person name="Beiki H."/>
            <person name="Bickhart D.M."/>
            <person name="Billis K."/>
            <person name="Chow W."/>
            <person name="Eory L."/>
            <person name="Finlayson H.A."/>
            <person name="Flicek P."/>
            <person name="Giron C.G."/>
            <person name="Griffin D.K."/>
            <person name="Hall R."/>
            <person name="Hannum G."/>
            <person name="Hourlier T."/>
            <person name="Howe K."/>
            <person name="Hume D.A."/>
            <person name="Izuogu O."/>
            <person name="Kim K."/>
            <person name="Koren S."/>
            <person name="Liu H."/>
            <person name="Manchanda N."/>
            <person name="Martin F.J."/>
            <person name="Nonneman D.J."/>
            <person name="O'Connor R.E."/>
            <person name="Phillippy A.M."/>
            <person name="Rohrer G.A."/>
            <person name="Rosen B.D."/>
            <person name="Rund L.A."/>
            <person name="Sargent C.A."/>
            <person name="Schook L.B."/>
            <person name="Schroeder S.G."/>
            <person name="Schwartz A.S."/>
            <person name="Skinner B.M."/>
            <person name="Talbot R."/>
            <person name="Tseng E."/>
            <person name="Tuggle C.K."/>
            <person name="Watson M."/>
            <person name="Smith T.P.L."/>
            <person name="Archibald A.L."/>
        </authorList>
    </citation>
    <scope>NUCLEOTIDE SEQUENCE [LARGE SCALE GENOMIC DNA]</scope>
    <source>
        <strain evidence="2">Duroc</strain>
    </source>
</reference>
<evidence type="ECO:0000313" key="2">
    <source>
        <dbReference type="Ensembl" id="ENSSSCP00000069174.1"/>
    </source>
</evidence>
<keyword evidence="3" id="KW-1185">Reference proteome</keyword>